<evidence type="ECO:0000256" key="6">
    <source>
        <dbReference type="ARBA" id="ARBA00022737"/>
    </source>
</evidence>
<dbReference type="InterPro" id="IPR017871">
    <property type="entry name" value="ABC_transporter-like_CS"/>
</dbReference>
<evidence type="ECO:0000256" key="3">
    <source>
        <dbReference type="ARBA" id="ARBA00022475"/>
    </source>
</evidence>
<keyword evidence="5" id="KW-0762">Sugar transport</keyword>
<keyword evidence="7" id="KW-0547">Nucleotide-binding</keyword>
<feature type="domain" description="ABC transporter" evidence="11">
    <location>
        <begin position="261"/>
        <end position="501"/>
    </location>
</feature>
<keyword evidence="6" id="KW-0677">Repeat</keyword>
<keyword evidence="2" id="KW-0813">Transport</keyword>
<dbReference type="PROSITE" id="PS00211">
    <property type="entry name" value="ABC_TRANSPORTER_1"/>
    <property type="match status" value="2"/>
</dbReference>
<dbReference type="PANTHER" id="PTHR43790">
    <property type="entry name" value="CARBOHYDRATE TRANSPORT ATP-BINDING PROTEIN MG119-RELATED"/>
    <property type="match status" value="1"/>
</dbReference>
<dbReference type="OrthoDB" id="9776369at2"/>
<evidence type="ECO:0000256" key="2">
    <source>
        <dbReference type="ARBA" id="ARBA00022448"/>
    </source>
</evidence>
<reference evidence="12 13" key="1">
    <citation type="journal article" date="2015" name="Genome Announc.">
        <title>Draft Genome Sequence of Burkholderia sp. Strain PML1(12), an Ectomycorrhizosphere-Inhabiting Bacterium with Effective Mineral-Weathering Ability.</title>
        <authorList>
            <person name="Uroz S."/>
            <person name="Oger P."/>
        </authorList>
    </citation>
    <scope>NUCLEOTIDE SEQUENCE [LARGE SCALE GENOMIC DNA]</scope>
    <source>
        <strain evidence="13">PML1(12)</strain>
    </source>
</reference>
<protein>
    <submittedName>
        <fullName evidence="12">D-ribose transporter ATP-binding protein</fullName>
    </submittedName>
</protein>
<dbReference type="SMART" id="SM00382">
    <property type="entry name" value="AAA"/>
    <property type="match status" value="2"/>
</dbReference>
<dbReference type="AlphaFoldDB" id="A0A0J1D0J3"/>
<sequence>MESPFLEMRNISKTFPGVKALDGVNLQIRQGEVLALAGENGAGKSTLMKILTGVYTPDPGGSILIEGNEIALRDSNHARVLGIGIIYQELSVVENLSVAENLFLAREPLNRVGLLDRARMNRDAKKMLEMIELDLDPSARVSGLSVGQQQMIEIAKALAYQSKVIIMDEPTASLSHHETRTLLGLIKRLRDRKIAVVYISHRLEEIFELADHVTVLRDGRTVDTSPIAEVTRDSLVRMMVDRELSELYPESASHASAEPVLEVRDLSLRAVRGAEARIRNISFTLHRGEILGVAGLVGSGRTEIMEMIFGMRPCTGSIAIEGKPVTIRNPHDAIEQGIGFVTEDRKAQGLVLGMSVRENFSLTHLKRYSPFQFLQRAKEEASCKQFVRSLGIKTPGTEQKVVNLSGGNQQKIVIAKWVARNPKVLIVDEPTRGIDIGAKAEVHALLARLASEGIGIIVISSDLLEVLAVSDRILIVREGRLNGEMTREQATQERVMAAATA</sequence>
<dbReference type="InterPro" id="IPR003593">
    <property type="entry name" value="AAA+_ATPase"/>
</dbReference>
<dbReference type="Pfam" id="PF00005">
    <property type="entry name" value="ABC_tran"/>
    <property type="match status" value="2"/>
</dbReference>
<keyword evidence="3" id="KW-1003">Cell membrane</keyword>
<keyword evidence="13" id="KW-1185">Reference proteome</keyword>
<dbReference type="InterPro" id="IPR027417">
    <property type="entry name" value="P-loop_NTPase"/>
</dbReference>
<dbReference type="EMBL" id="AEJF01000075">
    <property type="protein sequence ID" value="KLU26166.1"/>
    <property type="molecule type" value="Genomic_DNA"/>
</dbReference>
<comment type="caution">
    <text evidence="12">The sequence shown here is derived from an EMBL/GenBank/DDBJ whole genome shotgun (WGS) entry which is preliminary data.</text>
</comment>
<keyword evidence="8 12" id="KW-0067">ATP-binding</keyword>
<dbReference type="Proteomes" id="UP000035963">
    <property type="component" value="Unassembled WGS sequence"/>
</dbReference>
<dbReference type="PANTHER" id="PTHR43790:SF3">
    <property type="entry name" value="D-ALLOSE IMPORT ATP-BINDING PROTEIN ALSA-RELATED"/>
    <property type="match status" value="1"/>
</dbReference>
<keyword evidence="10" id="KW-0472">Membrane</keyword>
<organism evidence="12 13">
    <name type="scientific">Caballeronia mineralivorans PML1(12)</name>
    <dbReference type="NCBI Taxonomy" id="908627"/>
    <lineage>
        <taxon>Bacteria</taxon>
        <taxon>Pseudomonadati</taxon>
        <taxon>Pseudomonadota</taxon>
        <taxon>Betaproteobacteria</taxon>
        <taxon>Burkholderiales</taxon>
        <taxon>Burkholderiaceae</taxon>
        <taxon>Caballeronia</taxon>
    </lineage>
</organism>
<keyword evidence="9" id="KW-1278">Translocase</keyword>
<evidence type="ECO:0000256" key="10">
    <source>
        <dbReference type="ARBA" id="ARBA00023136"/>
    </source>
</evidence>
<evidence type="ECO:0000256" key="5">
    <source>
        <dbReference type="ARBA" id="ARBA00022597"/>
    </source>
</evidence>
<dbReference type="CDD" id="cd03215">
    <property type="entry name" value="ABC_Carb_Monos_II"/>
    <property type="match status" value="1"/>
</dbReference>
<evidence type="ECO:0000313" key="12">
    <source>
        <dbReference type="EMBL" id="KLU26166.1"/>
    </source>
</evidence>
<dbReference type="GO" id="GO:0016887">
    <property type="term" value="F:ATP hydrolysis activity"/>
    <property type="evidence" value="ECO:0007669"/>
    <property type="project" value="InterPro"/>
</dbReference>
<dbReference type="SUPFAM" id="SSF52540">
    <property type="entry name" value="P-loop containing nucleoside triphosphate hydrolases"/>
    <property type="match status" value="2"/>
</dbReference>
<dbReference type="InterPro" id="IPR050107">
    <property type="entry name" value="ABC_carbohydrate_import_ATPase"/>
</dbReference>
<name>A0A0J1D0J3_9BURK</name>
<evidence type="ECO:0000256" key="9">
    <source>
        <dbReference type="ARBA" id="ARBA00022967"/>
    </source>
</evidence>
<dbReference type="PATRIC" id="fig|908627.4.peg.2252"/>
<gene>
    <name evidence="12" type="ORF">EOS_10190</name>
</gene>
<dbReference type="GO" id="GO:0005524">
    <property type="term" value="F:ATP binding"/>
    <property type="evidence" value="ECO:0007669"/>
    <property type="project" value="UniProtKB-KW"/>
</dbReference>
<evidence type="ECO:0000313" key="13">
    <source>
        <dbReference type="Proteomes" id="UP000035963"/>
    </source>
</evidence>
<evidence type="ECO:0000256" key="8">
    <source>
        <dbReference type="ARBA" id="ARBA00022840"/>
    </source>
</evidence>
<dbReference type="PROSITE" id="PS50893">
    <property type="entry name" value="ABC_TRANSPORTER_2"/>
    <property type="match status" value="2"/>
</dbReference>
<keyword evidence="4" id="KW-0997">Cell inner membrane</keyword>
<dbReference type="InterPro" id="IPR003439">
    <property type="entry name" value="ABC_transporter-like_ATP-bd"/>
</dbReference>
<dbReference type="GO" id="GO:0005886">
    <property type="term" value="C:plasma membrane"/>
    <property type="evidence" value="ECO:0007669"/>
    <property type="project" value="UniProtKB-SubCell"/>
</dbReference>
<proteinExistence type="predicted"/>
<evidence type="ECO:0000256" key="4">
    <source>
        <dbReference type="ARBA" id="ARBA00022519"/>
    </source>
</evidence>
<dbReference type="FunFam" id="3.40.50.300:FF:000127">
    <property type="entry name" value="Ribose import ATP-binding protein RbsA"/>
    <property type="match status" value="1"/>
</dbReference>
<feature type="domain" description="ABC transporter" evidence="11">
    <location>
        <begin position="6"/>
        <end position="243"/>
    </location>
</feature>
<evidence type="ECO:0000256" key="1">
    <source>
        <dbReference type="ARBA" id="ARBA00004202"/>
    </source>
</evidence>
<dbReference type="CDD" id="cd03216">
    <property type="entry name" value="ABC_Carb_Monos_I"/>
    <property type="match status" value="1"/>
</dbReference>
<dbReference type="Gene3D" id="3.40.50.300">
    <property type="entry name" value="P-loop containing nucleotide triphosphate hydrolases"/>
    <property type="match status" value="2"/>
</dbReference>
<evidence type="ECO:0000259" key="11">
    <source>
        <dbReference type="PROSITE" id="PS50893"/>
    </source>
</evidence>
<comment type="subcellular location">
    <subcellularLocation>
        <location evidence="1">Cell membrane</location>
        <topology evidence="1">Peripheral membrane protein</topology>
    </subcellularLocation>
</comment>
<dbReference type="RefSeq" id="WP_047846511.1">
    <property type="nucleotide sequence ID" value="NZ_AEJF01000075.1"/>
</dbReference>
<accession>A0A0J1D0J3</accession>
<evidence type="ECO:0000256" key="7">
    <source>
        <dbReference type="ARBA" id="ARBA00022741"/>
    </source>
</evidence>